<dbReference type="AlphaFoldDB" id="A0A4Y7TYH1"/>
<organism evidence="3 4">
    <name type="scientific">Coprinellus micaceus</name>
    <name type="common">Glistening ink-cap mushroom</name>
    <name type="synonym">Coprinus micaceus</name>
    <dbReference type="NCBI Taxonomy" id="71717"/>
    <lineage>
        <taxon>Eukaryota</taxon>
        <taxon>Fungi</taxon>
        <taxon>Dikarya</taxon>
        <taxon>Basidiomycota</taxon>
        <taxon>Agaricomycotina</taxon>
        <taxon>Agaricomycetes</taxon>
        <taxon>Agaricomycetidae</taxon>
        <taxon>Agaricales</taxon>
        <taxon>Agaricineae</taxon>
        <taxon>Psathyrellaceae</taxon>
        <taxon>Coprinellus</taxon>
    </lineage>
</organism>
<dbReference type="GO" id="GO:0003676">
    <property type="term" value="F:nucleic acid binding"/>
    <property type="evidence" value="ECO:0007669"/>
    <property type="project" value="InterPro"/>
</dbReference>
<comment type="similarity">
    <text evidence="1">Belongs to the helicase family. RecQ subfamily.</text>
</comment>
<dbReference type="GO" id="GO:0005694">
    <property type="term" value="C:chromosome"/>
    <property type="evidence" value="ECO:0007669"/>
    <property type="project" value="TreeGrafter"/>
</dbReference>
<dbReference type="PANTHER" id="PTHR13710">
    <property type="entry name" value="DNA HELICASE RECQ FAMILY MEMBER"/>
    <property type="match status" value="1"/>
</dbReference>
<name>A0A4Y7TYH1_COPMI</name>
<dbReference type="GO" id="GO:0005634">
    <property type="term" value="C:nucleus"/>
    <property type="evidence" value="ECO:0007669"/>
    <property type="project" value="TreeGrafter"/>
</dbReference>
<evidence type="ECO:0000256" key="1">
    <source>
        <dbReference type="ARBA" id="ARBA00005446"/>
    </source>
</evidence>
<evidence type="ECO:0000259" key="2">
    <source>
        <dbReference type="PROSITE" id="PS51192"/>
    </source>
</evidence>
<dbReference type="InterPro" id="IPR027417">
    <property type="entry name" value="P-loop_NTPase"/>
</dbReference>
<dbReference type="GO" id="GO:0000724">
    <property type="term" value="P:double-strand break repair via homologous recombination"/>
    <property type="evidence" value="ECO:0007669"/>
    <property type="project" value="TreeGrafter"/>
</dbReference>
<dbReference type="GO" id="GO:0005737">
    <property type="term" value="C:cytoplasm"/>
    <property type="evidence" value="ECO:0007669"/>
    <property type="project" value="TreeGrafter"/>
</dbReference>
<reference evidence="3 4" key="1">
    <citation type="journal article" date="2019" name="Nat. Ecol. Evol.">
        <title>Megaphylogeny resolves global patterns of mushroom evolution.</title>
        <authorList>
            <person name="Varga T."/>
            <person name="Krizsan K."/>
            <person name="Foldi C."/>
            <person name="Dima B."/>
            <person name="Sanchez-Garcia M."/>
            <person name="Sanchez-Ramirez S."/>
            <person name="Szollosi G.J."/>
            <person name="Szarkandi J.G."/>
            <person name="Papp V."/>
            <person name="Albert L."/>
            <person name="Andreopoulos W."/>
            <person name="Angelini C."/>
            <person name="Antonin V."/>
            <person name="Barry K.W."/>
            <person name="Bougher N.L."/>
            <person name="Buchanan P."/>
            <person name="Buyck B."/>
            <person name="Bense V."/>
            <person name="Catcheside P."/>
            <person name="Chovatia M."/>
            <person name="Cooper J."/>
            <person name="Damon W."/>
            <person name="Desjardin D."/>
            <person name="Finy P."/>
            <person name="Geml J."/>
            <person name="Haridas S."/>
            <person name="Hughes K."/>
            <person name="Justo A."/>
            <person name="Karasinski D."/>
            <person name="Kautmanova I."/>
            <person name="Kiss B."/>
            <person name="Kocsube S."/>
            <person name="Kotiranta H."/>
            <person name="LaButti K.M."/>
            <person name="Lechner B.E."/>
            <person name="Liimatainen K."/>
            <person name="Lipzen A."/>
            <person name="Lukacs Z."/>
            <person name="Mihaltcheva S."/>
            <person name="Morgado L.N."/>
            <person name="Niskanen T."/>
            <person name="Noordeloos M.E."/>
            <person name="Ohm R.A."/>
            <person name="Ortiz-Santana B."/>
            <person name="Ovrebo C."/>
            <person name="Racz N."/>
            <person name="Riley R."/>
            <person name="Savchenko A."/>
            <person name="Shiryaev A."/>
            <person name="Soop K."/>
            <person name="Spirin V."/>
            <person name="Szebenyi C."/>
            <person name="Tomsovsky M."/>
            <person name="Tulloss R.E."/>
            <person name="Uehling J."/>
            <person name="Grigoriev I.V."/>
            <person name="Vagvolgyi C."/>
            <person name="Papp T."/>
            <person name="Martin F.M."/>
            <person name="Miettinen O."/>
            <person name="Hibbett D.S."/>
            <person name="Nagy L.G."/>
        </authorList>
    </citation>
    <scope>NUCLEOTIDE SEQUENCE [LARGE SCALE GENOMIC DNA]</scope>
    <source>
        <strain evidence="3 4">FP101781</strain>
    </source>
</reference>
<dbReference type="EMBL" id="QPFP01000002">
    <property type="protein sequence ID" value="TEB39213.1"/>
    <property type="molecule type" value="Genomic_DNA"/>
</dbReference>
<dbReference type="OrthoDB" id="10261556at2759"/>
<evidence type="ECO:0000313" key="4">
    <source>
        <dbReference type="Proteomes" id="UP000298030"/>
    </source>
</evidence>
<protein>
    <submittedName>
        <fullName evidence="3">P-loop containing nucleoside triphosphate hydrolase protein</fullName>
    </submittedName>
</protein>
<dbReference type="GO" id="GO:0016787">
    <property type="term" value="F:hydrolase activity"/>
    <property type="evidence" value="ECO:0007669"/>
    <property type="project" value="UniProtKB-KW"/>
</dbReference>
<dbReference type="GO" id="GO:0005524">
    <property type="term" value="F:ATP binding"/>
    <property type="evidence" value="ECO:0007669"/>
    <property type="project" value="InterPro"/>
</dbReference>
<dbReference type="SUPFAM" id="SSF52540">
    <property type="entry name" value="P-loop containing nucleoside triphosphate hydrolases"/>
    <property type="match status" value="1"/>
</dbReference>
<dbReference type="InterPro" id="IPR014001">
    <property type="entry name" value="Helicase_ATP-bd"/>
</dbReference>
<keyword evidence="4" id="KW-1185">Reference proteome</keyword>
<sequence>MSRSTQNRRARRTNRIATVDRRRSLLKWNGKAHNAAFLAEGVDLRPYQVEAANWVIARKGDLCIIAPTGSGKSLVWALPLLEQKDGISLVIVPFTSLGHQGELRRYGGTAIDSHFLYSENKKTELLEKIGKAVGKQIVYICPEMLETPSMARVLHSPTFRARLSAIYLDEAHIPHESKTWRPAYTHLHLLRHVCDLKDIPMVALSATLPTVYRNSLVTLSVSVRQGTLEIRCLEVVGP</sequence>
<dbReference type="InterPro" id="IPR011545">
    <property type="entry name" value="DEAD/DEAH_box_helicase_dom"/>
</dbReference>
<evidence type="ECO:0000313" key="3">
    <source>
        <dbReference type="EMBL" id="TEB39213.1"/>
    </source>
</evidence>
<dbReference type="SMART" id="SM00487">
    <property type="entry name" value="DEXDc"/>
    <property type="match status" value="1"/>
</dbReference>
<dbReference type="Proteomes" id="UP000298030">
    <property type="component" value="Unassembled WGS sequence"/>
</dbReference>
<dbReference type="GO" id="GO:0009378">
    <property type="term" value="F:four-way junction helicase activity"/>
    <property type="evidence" value="ECO:0007669"/>
    <property type="project" value="TreeGrafter"/>
</dbReference>
<comment type="caution">
    <text evidence="3">The sequence shown here is derived from an EMBL/GenBank/DDBJ whole genome shotgun (WGS) entry which is preliminary data.</text>
</comment>
<keyword evidence="3" id="KW-0378">Hydrolase</keyword>
<gene>
    <name evidence="3" type="ORF">FA13DRAFT_1680944</name>
</gene>
<dbReference type="Pfam" id="PF00270">
    <property type="entry name" value="DEAD"/>
    <property type="match status" value="1"/>
</dbReference>
<dbReference type="PROSITE" id="PS51192">
    <property type="entry name" value="HELICASE_ATP_BIND_1"/>
    <property type="match status" value="1"/>
</dbReference>
<dbReference type="PANTHER" id="PTHR13710:SF149">
    <property type="entry name" value="ATP-DEPENDENT DNA HELICASE TLH2"/>
    <property type="match status" value="1"/>
</dbReference>
<accession>A0A4Y7TYH1</accession>
<dbReference type="STRING" id="71717.A0A4Y7TYH1"/>
<feature type="domain" description="Helicase ATP-binding" evidence="2">
    <location>
        <begin position="53"/>
        <end position="226"/>
    </location>
</feature>
<dbReference type="GO" id="GO:0043138">
    <property type="term" value="F:3'-5' DNA helicase activity"/>
    <property type="evidence" value="ECO:0007669"/>
    <property type="project" value="TreeGrafter"/>
</dbReference>
<dbReference type="Gene3D" id="3.40.50.300">
    <property type="entry name" value="P-loop containing nucleotide triphosphate hydrolases"/>
    <property type="match status" value="1"/>
</dbReference>
<proteinExistence type="inferred from homology"/>